<proteinExistence type="predicted"/>
<protein>
    <submittedName>
        <fullName evidence="2">Uncharacterized protein</fullName>
    </submittedName>
</protein>
<keyword evidence="3" id="KW-1185">Reference proteome</keyword>
<name>A0A8J2NYP7_9HEXA</name>
<evidence type="ECO:0000313" key="2">
    <source>
        <dbReference type="EMBL" id="CAG7723993.1"/>
    </source>
</evidence>
<comment type="caution">
    <text evidence="2">The sequence shown here is derived from an EMBL/GenBank/DDBJ whole genome shotgun (WGS) entry which is preliminary data.</text>
</comment>
<organism evidence="2 3">
    <name type="scientific">Allacma fusca</name>
    <dbReference type="NCBI Taxonomy" id="39272"/>
    <lineage>
        <taxon>Eukaryota</taxon>
        <taxon>Metazoa</taxon>
        <taxon>Ecdysozoa</taxon>
        <taxon>Arthropoda</taxon>
        <taxon>Hexapoda</taxon>
        <taxon>Collembola</taxon>
        <taxon>Symphypleona</taxon>
        <taxon>Sminthuridae</taxon>
        <taxon>Allacma</taxon>
    </lineage>
</organism>
<feature type="region of interest" description="Disordered" evidence="1">
    <location>
        <begin position="1"/>
        <end position="26"/>
    </location>
</feature>
<dbReference type="AlphaFoldDB" id="A0A8J2NYP7"/>
<evidence type="ECO:0000313" key="3">
    <source>
        <dbReference type="Proteomes" id="UP000708208"/>
    </source>
</evidence>
<feature type="non-terminal residue" evidence="2">
    <location>
        <position position="1"/>
    </location>
</feature>
<dbReference type="EMBL" id="CAJVCH010104554">
    <property type="protein sequence ID" value="CAG7723993.1"/>
    <property type="molecule type" value="Genomic_DNA"/>
</dbReference>
<reference evidence="2" key="1">
    <citation type="submission" date="2021-06" db="EMBL/GenBank/DDBJ databases">
        <authorList>
            <person name="Hodson N. C."/>
            <person name="Mongue J. A."/>
            <person name="Jaron S. K."/>
        </authorList>
    </citation>
    <scope>NUCLEOTIDE SEQUENCE</scope>
</reference>
<gene>
    <name evidence="2" type="ORF">AFUS01_LOCUS13043</name>
</gene>
<accession>A0A8J2NYP7</accession>
<evidence type="ECO:0000256" key="1">
    <source>
        <dbReference type="SAM" id="MobiDB-lite"/>
    </source>
</evidence>
<dbReference type="Proteomes" id="UP000708208">
    <property type="component" value="Unassembled WGS sequence"/>
</dbReference>
<sequence length="26" mass="3005">MIPEWEATSSYFEGNPPERNMVEPPP</sequence>